<accession>A0A0H5Q201</accession>
<proteinExistence type="predicted"/>
<reference evidence="1" key="2">
    <citation type="submission" date="2015-07" db="EMBL/GenBank/DDBJ databases">
        <title>Plasmids, circular viruses and viroids from rat gut.</title>
        <authorList>
            <person name="Jorgensen T.J."/>
            <person name="Hansen M.A."/>
            <person name="Xu Z."/>
            <person name="Tabak M.A."/>
            <person name="Sorensen S.J."/>
            <person name="Hansen L.H."/>
        </authorList>
    </citation>
    <scope>NUCLEOTIDE SEQUENCE</scope>
    <source>
        <strain evidence="1">RGRH0616</strain>
    </source>
</reference>
<name>A0A0H5Q201_9ZZZZ</name>
<reference evidence="1" key="1">
    <citation type="submission" date="2015-06" db="EMBL/GenBank/DDBJ databases">
        <authorList>
            <person name="Joergensen T."/>
        </authorList>
    </citation>
    <scope>NUCLEOTIDE SEQUENCE</scope>
    <source>
        <strain evidence="1">RGRH0616</strain>
    </source>
</reference>
<dbReference type="AlphaFoldDB" id="A0A0H5Q201"/>
<sequence length="58" mass="6819">MSDTSLRIDAQVRNTEFRDVAEALRTVRRLAHFMRKQDPAARHLVGMELRNLREVRNA</sequence>
<evidence type="ECO:0000313" key="1">
    <source>
        <dbReference type="EMBL" id="CRY95400.1"/>
    </source>
</evidence>
<protein>
    <submittedName>
        <fullName evidence="1">Uncharacterized protein</fullName>
    </submittedName>
</protein>
<dbReference type="EMBL" id="LN853245">
    <property type="protein sequence ID" value="CRY95400.1"/>
    <property type="molecule type" value="Genomic_DNA"/>
</dbReference>
<organism evidence="1">
    <name type="scientific">uncultured prokaryote</name>
    <dbReference type="NCBI Taxonomy" id="198431"/>
    <lineage>
        <taxon>unclassified sequences</taxon>
        <taxon>environmental samples</taxon>
    </lineage>
</organism>